<evidence type="ECO:0000256" key="1">
    <source>
        <dbReference type="SAM" id="Phobius"/>
    </source>
</evidence>
<gene>
    <name evidence="2" type="ORF">SteCoe_37572</name>
</gene>
<keyword evidence="1" id="KW-1133">Transmembrane helix</keyword>
<evidence type="ECO:0000313" key="2">
    <source>
        <dbReference type="EMBL" id="OMJ65819.1"/>
    </source>
</evidence>
<reference evidence="2 3" key="1">
    <citation type="submission" date="2016-11" db="EMBL/GenBank/DDBJ databases">
        <title>The macronuclear genome of Stentor coeruleus: a giant cell with tiny introns.</title>
        <authorList>
            <person name="Slabodnick M."/>
            <person name="Ruby J.G."/>
            <person name="Reiff S.B."/>
            <person name="Swart E.C."/>
            <person name="Gosai S."/>
            <person name="Prabakaran S."/>
            <person name="Witkowska E."/>
            <person name="Larue G.E."/>
            <person name="Fisher S."/>
            <person name="Freeman R.M."/>
            <person name="Gunawardena J."/>
            <person name="Chu W."/>
            <person name="Stover N.A."/>
            <person name="Gregory B.D."/>
            <person name="Nowacki M."/>
            <person name="Derisi J."/>
            <person name="Roy S.W."/>
            <person name="Marshall W.F."/>
            <person name="Sood P."/>
        </authorList>
    </citation>
    <scope>NUCLEOTIDE SEQUENCE [LARGE SCALE GENOMIC DNA]</scope>
    <source>
        <strain evidence="2">WM001</strain>
    </source>
</reference>
<accession>A0A1R2AMT5</accession>
<feature type="transmembrane region" description="Helical" evidence="1">
    <location>
        <begin position="21"/>
        <end position="37"/>
    </location>
</feature>
<name>A0A1R2AMT5_9CILI</name>
<organism evidence="2 3">
    <name type="scientific">Stentor coeruleus</name>
    <dbReference type="NCBI Taxonomy" id="5963"/>
    <lineage>
        <taxon>Eukaryota</taxon>
        <taxon>Sar</taxon>
        <taxon>Alveolata</taxon>
        <taxon>Ciliophora</taxon>
        <taxon>Postciliodesmatophora</taxon>
        <taxon>Heterotrichea</taxon>
        <taxon>Heterotrichida</taxon>
        <taxon>Stentoridae</taxon>
        <taxon>Stentor</taxon>
    </lineage>
</organism>
<sequence>MVFWHTAYKKHHSWLIRKTRIYNFTFVIVLFYGFYWFNRYSMNRTMWYLDRIGPSQVKADKDRRNYGYRERYEPLVARSKKHYLISQGDYTPRIPYEDQLLP</sequence>
<protein>
    <submittedName>
        <fullName evidence="2">Uncharacterized protein</fullName>
    </submittedName>
</protein>
<comment type="caution">
    <text evidence="2">The sequence shown here is derived from an EMBL/GenBank/DDBJ whole genome shotgun (WGS) entry which is preliminary data.</text>
</comment>
<keyword evidence="3" id="KW-1185">Reference proteome</keyword>
<proteinExistence type="predicted"/>
<dbReference type="OrthoDB" id="10362130at2759"/>
<dbReference type="AlphaFoldDB" id="A0A1R2AMT5"/>
<dbReference type="Proteomes" id="UP000187209">
    <property type="component" value="Unassembled WGS sequence"/>
</dbReference>
<keyword evidence="1" id="KW-0472">Membrane</keyword>
<keyword evidence="1" id="KW-0812">Transmembrane</keyword>
<evidence type="ECO:0000313" key="3">
    <source>
        <dbReference type="Proteomes" id="UP000187209"/>
    </source>
</evidence>
<dbReference type="EMBL" id="MPUH01001930">
    <property type="protein sequence ID" value="OMJ65819.1"/>
    <property type="molecule type" value="Genomic_DNA"/>
</dbReference>